<dbReference type="GO" id="GO:0003677">
    <property type="term" value="F:DNA binding"/>
    <property type="evidence" value="ECO:0007669"/>
    <property type="project" value="InterPro"/>
</dbReference>
<gene>
    <name evidence="2" type="ORF">H9763_02840</name>
</gene>
<dbReference type="AlphaFoldDB" id="A0A9D2MQ81"/>
<evidence type="ECO:0000313" key="3">
    <source>
        <dbReference type="Proteomes" id="UP000886883"/>
    </source>
</evidence>
<dbReference type="InterPro" id="IPR007492">
    <property type="entry name" value="LytTR_DNA-bd_dom"/>
</dbReference>
<evidence type="ECO:0000313" key="2">
    <source>
        <dbReference type="EMBL" id="HJB90386.1"/>
    </source>
</evidence>
<sequence length="153" mass="17544">MKVTIEIDPSLASDEVLIRCRKMDEHILQLQQTIADAGPEKSCMSLQDGDTSYYVPLGEILFFETEGKKIQAHTAQKLYLTERKLYELEESLPGCFMRISKSAIVNLDHIYSITKNLAASSAVEFYGTAKKVYVSRNYYKALIERLGERRRRL</sequence>
<proteinExistence type="predicted"/>
<dbReference type="PANTHER" id="PTHR37299:SF4">
    <property type="entry name" value="TRANSCRIPTIONAL REGULATOR"/>
    <property type="match status" value="1"/>
</dbReference>
<dbReference type="Pfam" id="PF04397">
    <property type="entry name" value="LytTR"/>
    <property type="match status" value="1"/>
</dbReference>
<dbReference type="PANTHER" id="PTHR37299">
    <property type="entry name" value="TRANSCRIPTIONAL REGULATOR-RELATED"/>
    <property type="match status" value="1"/>
</dbReference>
<dbReference type="SMART" id="SM00850">
    <property type="entry name" value="LytTR"/>
    <property type="match status" value="1"/>
</dbReference>
<dbReference type="PROSITE" id="PS50930">
    <property type="entry name" value="HTH_LYTTR"/>
    <property type="match status" value="1"/>
</dbReference>
<dbReference type="EMBL" id="DWXE01000010">
    <property type="protein sequence ID" value="HJB90386.1"/>
    <property type="molecule type" value="Genomic_DNA"/>
</dbReference>
<dbReference type="Proteomes" id="UP000886883">
    <property type="component" value="Unassembled WGS sequence"/>
</dbReference>
<reference evidence="2" key="2">
    <citation type="submission" date="2021-04" db="EMBL/GenBank/DDBJ databases">
        <authorList>
            <person name="Gilroy R."/>
        </authorList>
    </citation>
    <scope>NUCLEOTIDE SEQUENCE</scope>
    <source>
        <strain evidence="2">USAMLcec3-2134</strain>
    </source>
</reference>
<feature type="domain" description="HTH LytTR-type" evidence="1">
    <location>
        <begin position="44"/>
        <end position="148"/>
    </location>
</feature>
<dbReference type="InterPro" id="IPR046947">
    <property type="entry name" value="LytR-like"/>
</dbReference>
<comment type="caution">
    <text evidence="2">The sequence shown here is derived from an EMBL/GenBank/DDBJ whole genome shotgun (WGS) entry which is preliminary data.</text>
</comment>
<organism evidence="2 3">
    <name type="scientific">Candidatus Eisenbergiella merdigallinarum</name>
    <dbReference type="NCBI Taxonomy" id="2838552"/>
    <lineage>
        <taxon>Bacteria</taxon>
        <taxon>Bacillati</taxon>
        <taxon>Bacillota</taxon>
        <taxon>Clostridia</taxon>
        <taxon>Lachnospirales</taxon>
        <taxon>Lachnospiraceae</taxon>
        <taxon>Eisenbergiella</taxon>
    </lineage>
</organism>
<evidence type="ECO:0000259" key="1">
    <source>
        <dbReference type="PROSITE" id="PS50930"/>
    </source>
</evidence>
<accession>A0A9D2MQ81</accession>
<reference evidence="2" key="1">
    <citation type="journal article" date="2021" name="PeerJ">
        <title>Extensive microbial diversity within the chicken gut microbiome revealed by metagenomics and culture.</title>
        <authorList>
            <person name="Gilroy R."/>
            <person name="Ravi A."/>
            <person name="Getino M."/>
            <person name="Pursley I."/>
            <person name="Horton D.L."/>
            <person name="Alikhan N.F."/>
            <person name="Baker D."/>
            <person name="Gharbi K."/>
            <person name="Hall N."/>
            <person name="Watson M."/>
            <person name="Adriaenssens E.M."/>
            <person name="Foster-Nyarko E."/>
            <person name="Jarju S."/>
            <person name="Secka A."/>
            <person name="Antonio M."/>
            <person name="Oren A."/>
            <person name="Chaudhuri R.R."/>
            <person name="La Ragione R."/>
            <person name="Hildebrand F."/>
            <person name="Pallen M.J."/>
        </authorList>
    </citation>
    <scope>NUCLEOTIDE SEQUENCE</scope>
    <source>
        <strain evidence="2">USAMLcec3-2134</strain>
    </source>
</reference>
<dbReference type="GO" id="GO:0000156">
    <property type="term" value="F:phosphorelay response regulator activity"/>
    <property type="evidence" value="ECO:0007669"/>
    <property type="project" value="InterPro"/>
</dbReference>
<name>A0A9D2MQ81_9FIRM</name>
<protein>
    <submittedName>
        <fullName evidence="2">LytTR family transcriptional regulator</fullName>
    </submittedName>
</protein>
<dbReference type="Gene3D" id="2.40.50.1020">
    <property type="entry name" value="LytTr DNA-binding domain"/>
    <property type="match status" value="1"/>
</dbReference>